<sequence length="457" mass="48498">MRTSHPRRSVRVKAAVTALLLGAGGIAAVSAPAHARPAVPPFTTGLSPELQRLLDQVGRHISLRELEADGTLAGLQRATPAADPSSLDLTAEEADRPRSGKVATPGTTFDMAWFERNLRAALTGKTVGYAYSIGKAGQLDRQAGVGSARVAPDNPVTAQSATKAMTIASVSKPVTAAAVLRLLEQKNISVDSGIGPWLPSAWKRGADVDKITFRQLMTHTSGLLQNYQTATGTTGGKSTGAWDNIRIAIGQDLGSKGFKYANMNFSIFRIMVPKIAYGVDLSPLYDAPPANITKAQIDYLTGIVFLGHLKPVLALAKAPVGCANSDANPTKLYAYPTGGQAGWGPQDYTTGCGGYGYNMSANGITSFLSHIRYTEKVISADARKLMVDDNVGMYSYDGAYGTYHGHNGSWTQSGNRGMRSCAMSFHIQVDASLLVNSRGDYPSPCAVLLDAFDNAWH</sequence>
<dbReference type="Gene3D" id="3.40.710.10">
    <property type="entry name" value="DD-peptidase/beta-lactamase superfamily"/>
    <property type="match status" value="1"/>
</dbReference>
<feature type="chain" id="PRO_5046624325" evidence="2">
    <location>
        <begin position="36"/>
        <end position="457"/>
    </location>
</feature>
<dbReference type="Proteomes" id="UP001523216">
    <property type="component" value="Unassembled WGS sequence"/>
</dbReference>
<dbReference type="PANTHER" id="PTHR46825:SF9">
    <property type="entry name" value="BETA-LACTAMASE-RELATED DOMAIN-CONTAINING PROTEIN"/>
    <property type="match status" value="1"/>
</dbReference>
<keyword evidence="5" id="KW-1185">Reference proteome</keyword>
<evidence type="ECO:0000313" key="4">
    <source>
        <dbReference type="EMBL" id="MCM4082347.1"/>
    </source>
</evidence>
<dbReference type="PANTHER" id="PTHR46825">
    <property type="entry name" value="D-ALANYL-D-ALANINE-CARBOXYPEPTIDASE/ENDOPEPTIDASE AMPH"/>
    <property type="match status" value="1"/>
</dbReference>
<evidence type="ECO:0000256" key="2">
    <source>
        <dbReference type="SAM" id="SignalP"/>
    </source>
</evidence>
<feature type="region of interest" description="Disordered" evidence="1">
    <location>
        <begin position="74"/>
        <end position="102"/>
    </location>
</feature>
<name>A0ABT0Y8H7_9ACTN</name>
<dbReference type="InterPro" id="IPR001466">
    <property type="entry name" value="Beta-lactam-related"/>
</dbReference>
<feature type="domain" description="Beta-lactamase-related" evidence="3">
    <location>
        <begin position="115"/>
        <end position="274"/>
    </location>
</feature>
<dbReference type="InterPro" id="IPR012338">
    <property type="entry name" value="Beta-lactam/transpept-like"/>
</dbReference>
<dbReference type="InterPro" id="IPR050491">
    <property type="entry name" value="AmpC-like"/>
</dbReference>
<evidence type="ECO:0000313" key="5">
    <source>
        <dbReference type="Proteomes" id="UP001523216"/>
    </source>
</evidence>
<keyword evidence="4" id="KW-0378">Hydrolase</keyword>
<dbReference type="EMBL" id="JAMQOL010000048">
    <property type="protein sequence ID" value="MCM4082347.1"/>
    <property type="molecule type" value="Genomic_DNA"/>
</dbReference>
<organism evidence="4 5">
    <name type="scientific">Paractinoplanes hotanensis</name>
    <dbReference type="NCBI Taxonomy" id="2906497"/>
    <lineage>
        <taxon>Bacteria</taxon>
        <taxon>Bacillati</taxon>
        <taxon>Actinomycetota</taxon>
        <taxon>Actinomycetes</taxon>
        <taxon>Micromonosporales</taxon>
        <taxon>Micromonosporaceae</taxon>
        <taxon>Paractinoplanes</taxon>
    </lineage>
</organism>
<gene>
    <name evidence="4" type="ORF">LXN57_32755</name>
</gene>
<proteinExistence type="predicted"/>
<dbReference type="SUPFAM" id="SSF56601">
    <property type="entry name" value="beta-lactamase/transpeptidase-like"/>
    <property type="match status" value="1"/>
</dbReference>
<evidence type="ECO:0000259" key="3">
    <source>
        <dbReference type="Pfam" id="PF00144"/>
    </source>
</evidence>
<protein>
    <submittedName>
        <fullName evidence="4">Serine hydrolase</fullName>
    </submittedName>
</protein>
<evidence type="ECO:0000256" key="1">
    <source>
        <dbReference type="SAM" id="MobiDB-lite"/>
    </source>
</evidence>
<keyword evidence="2" id="KW-0732">Signal</keyword>
<comment type="caution">
    <text evidence="4">The sequence shown here is derived from an EMBL/GenBank/DDBJ whole genome shotgun (WGS) entry which is preliminary data.</text>
</comment>
<dbReference type="GO" id="GO:0016787">
    <property type="term" value="F:hydrolase activity"/>
    <property type="evidence" value="ECO:0007669"/>
    <property type="project" value="UniProtKB-KW"/>
</dbReference>
<feature type="signal peptide" evidence="2">
    <location>
        <begin position="1"/>
        <end position="35"/>
    </location>
</feature>
<dbReference type="RefSeq" id="WP_251802067.1">
    <property type="nucleotide sequence ID" value="NZ_JAMQOL010000048.1"/>
</dbReference>
<accession>A0ABT0Y8H7</accession>
<reference evidence="4 5" key="1">
    <citation type="submission" date="2022-06" db="EMBL/GenBank/DDBJ databases">
        <title>Actinoplanes abujensis sp. nov., isolated from Nigerian arid soil.</title>
        <authorList>
            <person name="Ding P."/>
        </authorList>
    </citation>
    <scope>NUCLEOTIDE SEQUENCE [LARGE SCALE GENOMIC DNA]</scope>
    <source>
        <strain evidence="5">TRM88002</strain>
    </source>
</reference>
<dbReference type="Pfam" id="PF00144">
    <property type="entry name" value="Beta-lactamase"/>
    <property type="match status" value="1"/>
</dbReference>